<sequence>MAQRVIHVGCGGWGAMWCHEFLPANVEDGTIEVVAAVDRNPDALENAREGLGLSEERCYTDVERAFAAHDAEFATLVVPPEARKPLVETALEHGLDLLTEKPIAPTLAEATEIAEMVADAGAKMAVTMSHRFDRDKVTLRSRLQNGEYGPLDYLVMRFTQRYRQRDEWVAGRPYEMEHPLLVEGGVHHLDLLASLADAKCERLYARTWNPEWSDFSGDSQVLVTMDFENGVHATYEGATTNAVALNGWENEYIRAECRDATLELDARELTVYPYDPEAEPRHNAEGPPEGKSIPLGDGEKWMNTWLIERFVQWRAGGEPMATRVERNLQSMALIEAAMRSSERDEPVQVQALLDRE</sequence>
<keyword evidence="6" id="KW-1185">Reference proteome</keyword>
<comment type="caution">
    <text evidence="5">The sequence shown here is derived from an EMBL/GenBank/DDBJ whole genome shotgun (WGS) entry which is preliminary data.</text>
</comment>
<dbReference type="GO" id="GO:0000166">
    <property type="term" value="F:nucleotide binding"/>
    <property type="evidence" value="ECO:0007669"/>
    <property type="project" value="InterPro"/>
</dbReference>
<accession>A0AAE3I8S9</accession>
<evidence type="ECO:0000313" key="7">
    <source>
        <dbReference type="Proteomes" id="UP001209746"/>
    </source>
</evidence>
<organism evidence="5 7">
    <name type="scientific">Halapricum hydrolyticum</name>
    <dbReference type="NCBI Taxonomy" id="2979991"/>
    <lineage>
        <taxon>Archaea</taxon>
        <taxon>Methanobacteriati</taxon>
        <taxon>Methanobacteriota</taxon>
        <taxon>Stenosarchaea group</taxon>
        <taxon>Halobacteria</taxon>
        <taxon>Halobacteriales</taxon>
        <taxon>Haloarculaceae</taxon>
        <taxon>Halapricum</taxon>
    </lineage>
</organism>
<reference evidence="5" key="1">
    <citation type="submission" date="2023-02" db="EMBL/GenBank/DDBJ databases">
        <title>Enrichment on poylsaccharides allowed isolation of novel metabolic and taxonomic groups of Haloarchaea.</title>
        <authorList>
            <person name="Sorokin D.Y."/>
            <person name="Elcheninov A.G."/>
            <person name="Khizhniak T.V."/>
            <person name="Kolganova T.V."/>
            <person name="Kublanov I.V."/>
        </authorList>
    </citation>
    <scope>NUCLEOTIDE SEQUENCE</scope>
    <source>
        <strain evidence="4 6">HArc-curdl5-1</strain>
        <strain evidence="5">HArc-curdl7</strain>
    </source>
</reference>
<dbReference type="InterPro" id="IPR036291">
    <property type="entry name" value="NAD(P)-bd_dom_sf"/>
</dbReference>
<evidence type="ECO:0000313" key="4">
    <source>
        <dbReference type="EMBL" id="MCU4716532.1"/>
    </source>
</evidence>
<feature type="domain" description="GFO/IDH/MocA-like oxidoreductase" evidence="3">
    <location>
        <begin position="138"/>
        <end position="242"/>
    </location>
</feature>
<dbReference type="EMBL" id="JAOPKD010000001">
    <property type="protein sequence ID" value="MCU4725863.1"/>
    <property type="molecule type" value="Genomic_DNA"/>
</dbReference>
<dbReference type="PANTHER" id="PTHR43377:SF1">
    <property type="entry name" value="BILIVERDIN REDUCTASE A"/>
    <property type="match status" value="1"/>
</dbReference>
<evidence type="ECO:0000313" key="5">
    <source>
        <dbReference type="EMBL" id="MCU4725863.1"/>
    </source>
</evidence>
<protein>
    <submittedName>
        <fullName evidence="5">Gfo/Idh/MocA family oxidoreductase</fullName>
    </submittedName>
</protein>
<proteinExistence type="predicted"/>
<dbReference type="Pfam" id="PF22725">
    <property type="entry name" value="GFO_IDH_MocA_C3"/>
    <property type="match status" value="1"/>
</dbReference>
<dbReference type="SUPFAM" id="SSF55347">
    <property type="entry name" value="Glyceraldehyde-3-phosphate dehydrogenase-like, C-terminal domain"/>
    <property type="match status" value="1"/>
</dbReference>
<dbReference type="AlphaFoldDB" id="A0AAE3I8S9"/>
<dbReference type="Proteomes" id="UP001209746">
    <property type="component" value="Unassembled WGS sequence"/>
</dbReference>
<dbReference type="Proteomes" id="UP001208186">
    <property type="component" value="Unassembled WGS sequence"/>
</dbReference>
<feature type="region of interest" description="Disordered" evidence="1">
    <location>
        <begin position="276"/>
        <end position="295"/>
    </location>
</feature>
<dbReference type="PANTHER" id="PTHR43377">
    <property type="entry name" value="BILIVERDIN REDUCTASE A"/>
    <property type="match status" value="1"/>
</dbReference>
<evidence type="ECO:0000313" key="6">
    <source>
        <dbReference type="Proteomes" id="UP001208186"/>
    </source>
</evidence>
<feature type="domain" description="Gfo/Idh/MocA-like oxidoreductase N-terminal" evidence="2">
    <location>
        <begin position="8"/>
        <end position="126"/>
    </location>
</feature>
<dbReference type="EMBL" id="JAOPKC010000001">
    <property type="protein sequence ID" value="MCU4716532.1"/>
    <property type="molecule type" value="Genomic_DNA"/>
</dbReference>
<dbReference type="InterPro" id="IPR051450">
    <property type="entry name" value="Gfo/Idh/MocA_Oxidoreductases"/>
</dbReference>
<name>A0AAE3I8S9_9EURY</name>
<dbReference type="Gene3D" id="3.30.360.10">
    <property type="entry name" value="Dihydrodipicolinate Reductase, domain 2"/>
    <property type="match status" value="1"/>
</dbReference>
<evidence type="ECO:0000256" key="1">
    <source>
        <dbReference type="SAM" id="MobiDB-lite"/>
    </source>
</evidence>
<dbReference type="SUPFAM" id="SSF51735">
    <property type="entry name" value="NAD(P)-binding Rossmann-fold domains"/>
    <property type="match status" value="1"/>
</dbReference>
<dbReference type="Pfam" id="PF01408">
    <property type="entry name" value="GFO_IDH_MocA"/>
    <property type="match status" value="1"/>
</dbReference>
<evidence type="ECO:0000259" key="2">
    <source>
        <dbReference type="Pfam" id="PF01408"/>
    </source>
</evidence>
<dbReference type="InterPro" id="IPR000683">
    <property type="entry name" value="Gfo/Idh/MocA-like_OxRdtase_N"/>
</dbReference>
<dbReference type="InterPro" id="IPR055170">
    <property type="entry name" value="GFO_IDH_MocA-like_dom"/>
</dbReference>
<evidence type="ECO:0000259" key="3">
    <source>
        <dbReference type="Pfam" id="PF22725"/>
    </source>
</evidence>
<dbReference type="RefSeq" id="WP_315907303.1">
    <property type="nucleotide sequence ID" value="NZ_JAOPKC010000001.1"/>
</dbReference>
<gene>
    <name evidence="5" type="ORF">OB914_02605</name>
    <name evidence="4" type="ORF">OB916_00415</name>
</gene>
<dbReference type="Gene3D" id="3.40.50.720">
    <property type="entry name" value="NAD(P)-binding Rossmann-like Domain"/>
    <property type="match status" value="1"/>
</dbReference>